<dbReference type="InterPro" id="IPR045083">
    <property type="entry name" value="ATP_synth_F0_asu_bact/mt"/>
</dbReference>
<evidence type="ECO:0000256" key="9">
    <source>
        <dbReference type="ARBA" id="ARBA00023128"/>
    </source>
</evidence>
<evidence type="ECO:0000256" key="2">
    <source>
        <dbReference type="ARBA" id="ARBA00006810"/>
    </source>
</evidence>
<comment type="similarity">
    <text evidence="2">Belongs to the ATPase A chain family.</text>
</comment>
<gene>
    <name evidence="13" type="ORF">CARUB_v10024524mg</name>
</gene>
<dbReference type="eggNOG" id="KOG4665">
    <property type="taxonomic scope" value="Eukaryota"/>
</dbReference>
<keyword evidence="3" id="KW-0813">Transport</keyword>
<evidence type="ECO:0000256" key="8">
    <source>
        <dbReference type="ARBA" id="ARBA00023065"/>
    </source>
</evidence>
<keyword evidence="9" id="KW-0496">Mitochondrion</keyword>
<keyword evidence="14" id="KW-1185">Reference proteome</keyword>
<dbReference type="STRING" id="81985.R0HSH4"/>
<feature type="non-terminal residue" evidence="13">
    <location>
        <position position="119"/>
    </location>
</feature>
<accession>R0HSH4</accession>
<dbReference type="GO" id="GO:0045259">
    <property type="term" value="C:proton-transporting ATP synthase complex"/>
    <property type="evidence" value="ECO:0007669"/>
    <property type="project" value="UniProtKB-KW"/>
</dbReference>
<comment type="subcellular location">
    <subcellularLocation>
        <location evidence="1">Membrane</location>
        <topology evidence="1">Multi-pass membrane protein</topology>
    </subcellularLocation>
</comment>
<dbReference type="AlphaFoldDB" id="R0HSH4"/>
<evidence type="ECO:0000256" key="5">
    <source>
        <dbReference type="ARBA" id="ARBA00022692"/>
    </source>
</evidence>
<name>R0HSH4_9BRAS</name>
<evidence type="ECO:0000256" key="10">
    <source>
        <dbReference type="ARBA" id="ARBA00023136"/>
    </source>
</evidence>
<evidence type="ECO:0000256" key="3">
    <source>
        <dbReference type="ARBA" id="ARBA00022448"/>
    </source>
</evidence>
<keyword evidence="6" id="KW-0375">Hydrogen ion transport</keyword>
<evidence type="ECO:0000256" key="11">
    <source>
        <dbReference type="ARBA" id="ARBA00023310"/>
    </source>
</evidence>
<evidence type="ECO:0000256" key="7">
    <source>
        <dbReference type="ARBA" id="ARBA00022989"/>
    </source>
</evidence>
<evidence type="ECO:0000256" key="1">
    <source>
        <dbReference type="ARBA" id="ARBA00004141"/>
    </source>
</evidence>
<proteinExistence type="inferred from homology"/>
<keyword evidence="10" id="KW-0472">Membrane</keyword>
<protein>
    <recommendedName>
        <fullName evidence="12">F-ATPase protein 6</fullName>
    </recommendedName>
</protein>
<sequence length="119" mass="13592">MDVAHGYLLNKLSLLFSDNLPNALQYTRDACKRVSREAFQEALNLVGQSTTSPRDQFEIVPLIPINIRNFYFSFTNSSLFMLLTLRRGNLVPNAWQFLVEFLYDFVLNLVKDQIGGLSG</sequence>
<dbReference type="PANTHER" id="PTHR11410:SF0">
    <property type="entry name" value="ATP SYNTHASE SUBUNIT A"/>
    <property type="match status" value="1"/>
</dbReference>
<organism evidence="13 14">
    <name type="scientific">Capsella rubella</name>
    <dbReference type="NCBI Taxonomy" id="81985"/>
    <lineage>
        <taxon>Eukaryota</taxon>
        <taxon>Viridiplantae</taxon>
        <taxon>Streptophyta</taxon>
        <taxon>Embryophyta</taxon>
        <taxon>Tracheophyta</taxon>
        <taxon>Spermatophyta</taxon>
        <taxon>Magnoliopsida</taxon>
        <taxon>eudicotyledons</taxon>
        <taxon>Gunneridae</taxon>
        <taxon>Pentapetalae</taxon>
        <taxon>rosids</taxon>
        <taxon>malvids</taxon>
        <taxon>Brassicales</taxon>
        <taxon>Brassicaceae</taxon>
        <taxon>Camelineae</taxon>
        <taxon>Capsella</taxon>
    </lineage>
</organism>
<reference evidence="14" key="1">
    <citation type="journal article" date="2013" name="Nat. Genet.">
        <title>The Capsella rubella genome and the genomic consequences of rapid mating system evolution.</title>
        <authorList>
            <person name="Slotte T."/>
            <person name="Hazzouri K.M."/>
            <person name="Agren J.A."/>
            <person name="Koenig D."/>
            <person name="Maumus F."/>
            <person name="Guo Y.L."/>
            <person name="Steige K."/>
            <person name="Platts A.E."/>
            <person name="Escobar J.S."/>
            <person name="Newman L.K."/>
            <person name="Wang W."/>
            <person name="Mandakova T."/>
            <person name="Vello E."/>
            <person name="Smith L.M."/>
            <person name="Henz S.R."/>
            <person name="Steffen J."/>
            <person name="Takuno S."/>
            <person name="Brandvain Y."/>
            <person name="Coop G."/>
            <person name="Andolfatto P."/>
            <person name="Hu T.T."/>
            <person name="Blanchette M."/>
            <person name="Clark R.M."/>
            <person name="Quesneville H."/>
            <person name="Nordborg M."/>
            <person name="Gaut B.S."/>
            <person name="Lysak M.A."/>
            <person name="Jenkins J."/>
            <person name="Grimwood J."/>
            <person name="Chapman J."/>
            <person name="Prochnik S."/>
            <person name="Shu S."/>
            <person name="Rokhsar D."/>
            <person name="Schmutz J."/>
            <person name="Weigel D."/>
            <person name="Wright S.I."/>
        </authorList>
    </citation>
    <scope>NUCLEOTIDE SEQUENCE [LARGE SCALE GENOMIC DNA]</scope>
    <source>
        <strain evidence="14">cv. Monte Gargano</strain>
    </source>
</reference>
<keyword evidence="7" id="KW-1133">Transmembrane helix</keyword>
<evidence type="ECO:0000256" key="12">
    <source>
        <dbReference type="ARBA" id="ARBA00032954"/>
    </source>
</evidence>
<evidence type="ECO:0000256" key="4">
    <source>
        <dbReference type="ARBA" id="ARBA00022547"/>
    </source>
</evidence>
<dbReference type="Proteomes" id="UP000029121">
    <property type="component" value="Unassembled WGS sequence"/>
</dbReference>
<keyword evidence="5" id="KW-0812">Transmembrane</keyword>
<dbReference type="PANTHER" id="PTHR11410">
    <property type="entry name" value="ATP SYNTHASE SUBUNIT A"/>
    <property type="match status" value="1"/>
</dbReference>
<evidence type="ECO:0000256" key="6">
    <source>
        <dbReference type="ARBA" id="ARBA00022781"/>
    </source>
</evidence>
<evidence type="ECO:0000313" key="13">
    <source>
        <dbReference type="EMBL" id="EOA28325.1"/>
    </source>
</evidence>
<dbReference type="EMBL" id="KB870808">
    <property type="protein sequence ID" value="EOA28325.1"/>
    <property type="molecule type" value="Genomic_DNA"/>
</dbReference>
<dbReference type="GO" id="GO:0046933">
    <property type="term" value="F:proton-transporting ATP synthase activity, rotational mechanism"/>
    <property type="evidence" value="ECO:0007669"/>
    <property type="project" value="TreeGrafter"/>
</dbReference>
<evidence type="ECO:0000313" key="14">
    <source>
        <dbReference type="Proteomes" id="UP000029121"/>
    </source>
</evidence>
<keyword evidence="4" id="KW-0138">CF(0)</keyword>
<keyword evidence="8" id="KW-0406">Ion transport</keyword>
<keyword evidence="11" id="KW-0066">ATP synthesis</keyword>